<evidence type="ECO:0000313" key="2">
    <source>
        <dbReference type="EMBL" id="CAA9566846.1"/>
    </source>
</evidence>
<feature type="non-terminal residue" evidence="2">
    <location>
        <position position="30"/>
    </location>
</feature>
<gene>
    <name evidence="2" type="ORF">AVDCRST_MAG88-1973</name>
</gene>
<proteinExistence type="predicted"/>
<organism evidence="2">
    <name type="scientific">uncultured Thermomicrobiales bacterium</name>
    <dbReference type="NCBI Taxonomy" id="1645740"/>
    <lineage>
        <taxon>Bacteria</taxon>
        <taxon>Pseudomonadati</taxon>
        <taxon>Thermomicrobiota</taxon>
        <taxon>Thermomicrobia</taxon>
        <taxon>Thermomicrobiales</taxon>
        <taxon>environmental samples</taxon>
    </lineage>
</organism>
<sequence>MTPLCGATSGGGSRTVIDGSARGETMAARQ</sequence>
<accession>A0A6J4V6L7</accession>
<dbReference type="EMBL" id="CADCWM010000530">
    <property type="protein sequence ID" value="CAA9566846.1"/>
    <property type="molecule type" value="Genomic_DNA"/>
</dbReference>
<reference evidence="2" key="1">
    <citation type="submission" date="2020-02" db="EMBL/GenBank/DDBJ databases">
        <authorList>
            <person name="Meier V. D."/>
        </authorList>
    </citation>
    <scope>NUCLEOTIDE SEQUENCE</scope>
    <source>
        <strain evidence="2">AVDCRST_MAG88</strain>
    </source>
</reference>
<feature type="region of interest" description="Disordered" evidence="1">
    <location>
        <begin position="1"/>
        <end position="30"/>
    </location>
</feature>
<protein>
    <submittedName>
        <fullName evidence="2">Uncharacterized protein</fullName>
    </submittedName>
</protein>
<name>A0A6J4V6L7_9BACT</name>
<evidence type="ECO:0000256" key="1">
    <source>
        <dbReference type="SAM" id="MobiDB-lite"/>
    </source>
</evidence>
<dbReference type="AlphaFoldDB" id="A0A6J4V6L7"/>